<dbReference type="InterPro" id="IPR050343">
    <property type="entry name" value="RsuA_PseudoU_synthase"/>
</dbReference>
<dbReference type="PROSITE" id="PS01149">
    <property type="entry name" value="PSI_RSU"/>
    <property type="match status" value="1"/>
</dbReference>
<evidence type="ECO:0000256" key="4">
    <source>
        <dbReference type="PROSITE-ProRule" id="PRU00182"/>
    </source>
</evidence>
<dbReference type="CDD" id="cd00165">
    <property type="entry name" value="S4"/>
    <property type="match status" value="1"/>
</dbReference>
<dbReference type="InterPro" id="IPR018496">
    <property type="entry name" value="PsdUridine_synth_RsuA/RluB_CS"/>
</dbReference>
<keyword evidence="3 5" id="KW-0413">Isomerase</keyword>
<accession>A0A2I1PDL9</accession>
<dbReference type="EC" id="5.4.99.-" evidence="5"/>
<dbReference type="GO" id="GO:0003723">
    <property type="term" value="F:RNA binding"/>
    <property type="evidence" value="ECO:0007669"/>
    <property type="project" value="UniProtKB-KW"/>
</dbReference>
<evidence type="ECO:0000259" key="7">
    <source>
        <dbReference type="SMART" id="SM00363"/>
    </source>
</evidence>
<gene>
    <name evidence="8" type="ORF">CYJ76_00220</name>
</gene>
<evidence type="ECO:0000256" key="3">
    <source>
        <dbReference type="ARBA" id="ARBA00023235"/>
    </source>
</evidence>
<dbReference type="AlphaFoldDB" id="A0A2I1PDL9"/>
<organism evidence="8 9">
    <name type="scientific">Kytococcus schroeteri</name>
    <dbReference type="NCBI Taxonomy" id="138300"/>
    <lineage>
        <taxon>Bacteria</taxon>
        <taxon>Bacillati</taxon>
        <taxon>Actinomycetota</taxon>
        <taxon>Actinomycetes</taxon>
        <taxon>Micrococcales</taxon>
        <taxon>Kytococcaceae</taxon>
        <taxon>Kytococcus</taxon>
    </lineage>
</organism>
<dbReference type="InterPro" id="IPR000748">
    <property type="entry name" value="PsdUridine_synth_RsuA/RluB/E/F"/>
</dbReference>
<dbReference type="RefSeq" id="WP_070705441.1">
    <property type="nucleotide sequence ID" value="NZ_JBHLVH010000014.1"/>
</dbReference>
<dbReference type="InterPro" id="IPR002942">
    <property type="entry name" value="S4_RNA-bd"/>
</dbReference>
<dbReference type="InterPro" id="IPR036986">
    <property type="entry name" value="S4_RNA-bd_sf"/>
</dbReference>
<evidence type="ECO:0000256" key="5">
    <source>
        <dbReference type="RuleBase" id="RU003887"/>
    </source>
</evidence>
<dbReference type="InterPro" id="IPR020094">
    <property type="entry name" value="TruA/RsuA/RluB/E/F_N"/>
</dbReference>
<dbReference type="InterPro" id="IPR042092">
    <property type="entry name" value="PsdUridine_s_RsuA/RluB/E/F_cat"/>
</dbReference>
<sequence>MTRRENAPRRASGQGKRGTGGFGPVRKRRVRPTAAQADHDVHTADGERLQKVLAAAGLGSRRACEQMIADGRVEVDGVPVTELGVRIDTSRQKVAVDGLPVQTDDSKVYLVFNKPVGVISTMEDDEGRLSVGDYTFTRKERLFHVGRLDQETSGLLLLTNDGDFAHRMQHPSFQVLKTYVAKVPGPVAKGLGNTLREGVELDDGLVKVDQFSVIDSQPGWALVQLVIHEGKKHVVRRLLEAVGHPVEELVRTQVGEVRLGDLRPGKMRAVTPDELARTMKLVDL</sequence>
<dbReference type="Gene3D" id="3.30.70.580">
    <property type="entry name" value="Pseudouridine synthase I, catalytic domain, N-terminal subdomain"/>
    <property type="match status" value="1"/>
</dbReference>
<dbReference type="OrthoDB" id="9807213at2"/>
<keyword evidence="4" id="KW-0694">RNA-binding</keyword>
<dbReference type="Gene3D" id="3.30.70.1560">
    <property type="entry name" value="Alpha-L RNA-binding motif"/>
    <property type="match status" value="1"/>
</dbReference>
<dbReference type="SMART" id="SM00363">
    <property type="entry name" value="S4"/>
    <property type="match status" value="1"/>
</dbReference>
<feature type="region of interest" description="Disordered" evidence="6">
    <location>
        <begin position="1"/>
        <end position="41"/>
    </location>
</feature>
<dbReference type="EMBL" id="PKIZ01000001">
    <property type="protein sequence ID" value="PKZ42727.1"/>
    <property type="molecule type" value="Genomic_DNA"/>
</dbReference>
<comment type="catalytic activity">
    <reaction evidence="1">
        <text>a uridine in RNA = a pseudouridine in RNA</text>
        <dbReference type="Rhea" id="RHEA:48348"/>
        <dbReference type="Rhea" id="RHEA-COMP:12068"/>
        <dbReference type="Rhea" id="RHEA-COMP:12069"/>
        <dbReference type="ChEBI" id="CHEBI:65314"/>
        <dbReference type="ChEBI" id="CHEBI:65315"/>
    </reaction>
</comment>
<evidence type="ECO:0000313" key="8">
    <source>
        <dbReference type="EMBL" id="PKZ42727.1"/>
    </source>
</evidence>
<dbReference type="PROSITE" id="PS50889">
    <property type="entry name" value="S4"/>
    <property type="match status" value="1"/>
</dbReference>
<dbReference type="InterPro" id="IPR020103">
    <property type="entry name" value="PsdUridine_synth_cat_dom_sf"/>
</dbReference>
<dbReference type="SUPFAM" id="SSF55174">
    <property type="entry name" value="Alpha-L RNA-binding motif"/>
    <property type="match status" value="1"/>
</dbReference>
<dbReference type="SUPFAM" id="SSF55120">
    <property type="entry name" value="Pseudouridine synthase"/>
    <property type="match status" value="1"/>
</dbReference>
<dbReference type="CDD" id="cd02870">
    <property type="entry name" value="PseudoU_synth_RsuA_like"/>
    <property type="match status" value="1"/>
</dbReference>
<comment type="caution">
    <text evidence="8">The sequence shown here is derived from an EMBL/GenBank/DDBJ whole genome shotgun (WGS) entry which is preliminary data.</text>
</comment>
<dbReference type="PANTHER" id="PTHR47683">
    <property type="entry name" value="PSEUDOURIDINE SYNTHASE FAMILY PROTEIN-RELATED"/>
    <property type="match status" value="1"/>
</dbReference>
<dbReference type="Pfam" id="PF01479">
    <property type="entry name" value="S4"/>
    <property type="match status" value="1"/>
</dbReference>
<comment type="similarity">
    <text evidence="2 5">Belongs to the pseudouridine synthase RsuA family.</text>
</comment>
<dbReference type="Pfam" id="PF00849">
    <property type="entry name" value="PseudoU_synth_2"/>
    <property type="match status" value="1"/>
</dbReference>
<dbReference type="Proteomes" id="UP000234206">
    <property type="component" value="Unassembled WGS sequence"/>
</dbReference>
<feature type="domain" description="RNA-binding S4" evidence="7">
    <location>
        <begin position="47"/>
        <end position="107"/>
    </location>
</feature>
<dbReference type="Gene3D" id="3.10.290.10">
    <property type="entry name" value="RNA-binding S4 domain"/>
    <property type="match status" value="1"/>
</dbReference>
<evidence type="ECO:0000256" key="6">
    <source>
        <dbReference type="SAM" id="MobiDB-lite"/>
    </source>
</evidence>
<dbReference type="GO" id="GO:0120159">
    <property type="term" value="F:rRNA pseudouridine synthase activity"/>
    <property type="evidence" value="ECO:0007669"/>
    <property type="project" value="UniProtKB-ARBA"/>
</dbReference>
<evidence type="ECO:0000256" key="1">
    <source>
        <dbReference type="ARBA" id="ARBA00000073"/>
    </source>
</evidence>
<name>A0A2I1PDL9_9MICO</name>
<evidence type="ECO:0000313" key="9">
    <source>
        <dbReference type="Proteomes" id="UP000234206"/>
    </source>
</evidence>
<dbReference type="GO" id="GO:0000455">
    <property type="term" value="P:enzyme-directed rRNA pseudouridine synthesis"/>
    <property type="evidence" value="ECO:0007669"/>
    <property type="project" value="UniProtKB-ARBA"/>
</dbReference>
<dbReference type="FunFam" id="3.10.290.10:FF:000003">
    <property type="entry name" value="Pseudouridine synthase"/>
    <property type="match status" value="1"/>
</dbReference>
<dbReference type="InterPro" id="IPR006145">
    <property type="entry name" value="PsdUridine_synth_RsuA/RluA"/>
</dbReference>
<proteinExistence type="inferred from homology"/>
<evidence type="ECO:0000256" key="2">
    <source>
        <dbReference type="ARBA" id="ARBA00008348"/>
    </source>
</evidence>
<dbReference type="NCBIfam" id="TIGR00093">
    <property type="entry name" value="pseudouridine synthase"/>
    <property type="match status" value="1"/>
</dbReference>
<protein>
    <recommendedName>
        <fullName evidence="5">Pseudouridine synthase</fullName>
        <ecNumber evidence="5">5.4.99.-</ecNumber>
    </recommendedName>
</protein>
<keyword evidence="9" id="KW-1185">Reference proteome</keyword>
<dbReference type="PANTHER" id="PTHR47683:SF2">
    <property type="entry name" value="RNA-BINDING S4 DOMAIN-CONTAINING PROTEIN"/>
    <property type="match status" value="1"/>
</dbReference>
<reference evidence="8 9" key="1">
    <citation type="submission" date="2017-12" db="EMBL/GenBank/DDBJ databases">
        <title>Phylogenetic diversity of female urinary microbiome.</title>
        <authorList>
            <person name="Thomas-White K."/>
            <person name="Wolfe A.J."/>
        </authorList>
    </citation>
    <scope>NUCLEOTIDE SEQUENCE [LARGE SCALE GENOMIC DNA]</scope>
    <source>
        <strain evidence="8 9">UMB1298</strain>
    </source>
</reference>